<protein>
    <submittedName>
        <fullName evidence="2">EAL domain-containing protein</fullName>
    </submittedName>
</protein>
<dbReference type="PROSITE" id="PS50883">
    <property type="entry name" value="EAL"/>
    <property type="match status" value="1"/>
</dbReference>
<dbReference type="SUPFAM" id="SSF141868">
    <property type="entry name" value="EAL domain-like"/>
    <property type="match status" value="1"/>
</dbReference>
<dbReference type="RefSeq" id="WP_117320541.1">
    <property type="nucleotide sequence ID" value="NZ_QVTD01000001.1"/>
</dbReference>
<dbReference type="Proteomes" id="UP000262939">
    <property type="component" value="Unassembled WGS sequence"/>
</dbReference>
<dbReference type="Gene3D" id="3.20.20.450">
    <property type="entry name" value="EAL domain"/>
    <property type="match status" value="1"/>
</dbReference>
<dbReference type="InterPro" id="IPR001633">
    <property type="entry name" value="EAL_dom"/>
</dbReference>
<dbReference type="EMBL" id="QVTD01000001">
    <property type="protein sequence ID" value="RFU66579.1"/>
    <property type="molecule type" value="Genomic_DNA"/>
</dbReference>
<dbReference type="AlphaFoldDB" id="A0A372LKF7"/>
<keyword evidence="3" id="KW-1185">Reference proteome</keyword>
<dbReference type="InterPro" id="IPR035919">
    <property type="entry name" value="EAL_sf"/>
</dbReference>
<accession>A0A372LKF7</accession>
<evidence type="ECO:0000259" key="1">
    <source>
        <dbReference type="PROSITE" id="PS50883"/>
    </source>
</evidence>
<name>A0A372LKF7_9BACI</name>
<dbReference type="Pfam" id="PF00563">
    <property type="entry name" value="EAL"/>
    <property type="match status" value="1"/>
</dbReference>
<dbReference type="OrthoDB" id="581425at2"/>
<organism evidence="2 3">
    <name type="scientific">Peribacillus glennii</name>
    <dbReference type="NCBI Taxonomy" id="2303991"/>
    <lineage>
        <taxon>Bacteria</taxon>
        <taxon>Bacillati</taxon>
        <taxon>Bacillota</taxon>
        <taxon>Bacilli</taxon>
        <taxon>Bacillales</taxon>
        <taxon>Bacillaceae</taxon>
        <taxon>Peribacillus</taxon>
    </lineage>
</organism>
<gene>
    <name evidence="2" type="ORF">D0466_00175</name>
</gene>
<sequence>MKCLQNKGFLIELDHFGRNTASWQKMIKLKPDYIKLDLYFLIDLSENAESEILVSNISGYFQFFGIQVILEGIEKPIYLAMAKVLKLQIGLGECLGNLCR</sequence>
<comment type="caution">
    <text evidence="2">The sequence shown here is derived from an EMBL/GenBank/DDBJ whole genome shotgun (WGS) entry which is preliminary data.</text>
</comment>
<evidence type="ECO:0000313" key="3">
    <source>
        <dbReference type="Proteomes" id="UP000262939"/>
    </source>
</evidence>
<evidence type="ECO:0000313" key="2">
    <source>
        <dbReference type="EMBL" id="RFU66579.1"/>
    </source>
</evidence>
<proteinExistence type="predicted"/>
<feature type="domain" description="EAL" evidence="1">
    <location>
        <begin position="1"/>
        <end position="100"/>
    </location>
</feature>
<reference evidence="2 3" key="1">
    <citation type="submission" date="2018-08" db="EMBL/GenBank/DDBJ databases">
        <title>Bacillus chawlae sp. nov., Bacillus glennii sp. nov., and Bacillus saganii sp. nov. Isolated from the Vehicle Assembly Building at Kennedy Space Center where the Viking Spacecraft were Assembled.</title>
        <authorList>
            <person name="Seuylemezian A."/>
            <person name="Vaishampayan P."/>
        </authorList>
    </citation>
    <scope>NUCLEOTIDE SEQUENCE [LARGE SCALE GENOMIC DNA]</scope>
    <source>
        <strain evidence="2 3">V44-8</strain>
    </source>
</reference>